<accession>A0ABQ6LSV0</accession>
<keyword evidence="2" id="KW-1185">Reference proteome</keyword>
<evidence type="ECO:0000313" key="2">
    <source>
        <dbReference type="Proteomes" id="UP001239909"/>
    </source>
</evidence>
<evidence type="ECO:0000313" key="1">
    <source>
        <dbReference type="EMBL" id="GMG85157.1"/>
    </source>
</evidence>
<organism evidence="1 2">
    <name type="scientific">Paralimibaculum aggregatum</name>
    <dbReference type="NCBI Taxonomy" id="3036245"/>
    <lineage>
        <taxon>Bacteria</taxon>
        <taxon>Pseudomonadati</taxon>
        <taxon>Pseudomonadota</taxon>
        <taxon>Alphaproteobacteria</taxon>
        <taxon>Rhodobacterales</taxon>
        <taxon>Paracoccaceae</taxon>
        <taxon>Paralimibaculum</taxon>
    </lineage>
</organism>
<comment type="caution">
    <text evidence="1">The sequence shown here is derived from an EMBL/GenBank/DDBJ whole genome shotgun (WGS) entry which is preliminary data.</text>
</comment>
<reference evidence="1 2" key="1">
    <citation type="submission" date="2023-04" db="EMBL/GenBank/DDBJ databases">
        <title>Marinoamorphus aggregata gen. nov., sp. Nov., isolate from tissue of brittle star Ophioplocus japonicus.</title>
        <authorList>
            <person name="Kawano K."/>
            <person name="Sawayama S."/>
            <person name="Nakagawa S."/>
        </authorList>
    </citation>
    <scope>NUCLEOTIDE SEQUENCE [LARGE SCALE GENOMIC DNA]</scope>
    <source>
        <strain evidence="1 2">NKW23</strain>
    </source>
</reference>
<dbReference type="EMBL" id="BSYI01000053">
    <property type="protein sequence ID" value="GMG85157.1"/>
    <property type="molecule type" value="Genomic_DNA"/>
</dbReference>
<dbReference type="Proteomes" id="UP001239909">
    <property type="component" value="Unassembled WGS sequence"/>
</dbReference>
<sequence length="121" mass="12567">MASDMAHGHGHCPRGARLRAGFLRGHLETATPVACMRRGGSAAANCAPMVPDAPFGSDRFAAGLHHVPAPGCRPGGIAIMDVLSSRGRVAARDLTETVGRRDIRLGLDRPGLVPRRSPSAG</sequence>
<gene>
    <name evidence="1" type="ORF">LNKW23_43730</name>
</gene>
<protein>
    <submittedName>
        <fullName evidence="1">Uncharacterized protein</fullName>
    </submittedName>
</protein>
<name>A0ABQ6LSV0_9RHOB</name>
<proteinExistence type="predicted"/>